<keyword evidence="6" id="KW-1185">Reference proteome</keyword>
<name>A0ABM5KZT8_DIAVI</name>
<dbReference type="InterPro" id="IPR007889">
    <property type="entry name" value="HTH_Psq"/>
</dbReference>
<protein>
    <submittedName>
        <fullName evidence="5">Uncharacterized protein</fullName>
    </submittedName>
</protein>
<evidence type="ECO:0000259" key="3">
    <source>
        <dbReference type="Pfam" id="PF03184"/>
    </source>
</evidence>
<dbReference type="Pfam" id="PF05225">
    <property type="entry name" value="HTH_psq"/>
    <property type="match status" value="1"/>
</dbReference>
<comment type="subcellular location">
    <subcellularLocation>
        <location evidence="1">Nucleus</location>
    </subcellularLocation>
</comment>
<reference evidence="5" key="1">
    <citation type="submission" date="2025-05" db="UniProtKB">
        <authorList>
            <consortium name="EnsemblMetazoa"/>
        </authorList>
    </citation>
    <scope>IDENTIFICATION</scope>
</reference>
<evidence type="ECO:0000256" key="2">
    <source>
        <dbReference type="SAM" id="MobiDB-lite"/>
    </source>
</evidence>
<feature type="compositionally biased region" description="Basic and acidic residues" evidence="2">
    <location>
        <begin position="448"/>
        <end position="457"/>
    </location>
</feature>
<evidence type="ECO:0000259" key="4">
    <source>
        <dbReference type="Pfam" id="PF05225"/>
    </source>
</evidence>
<evidence type="ECO:0000313" key="5">
    <source>
        <dbReference type="EnsemblMetazoa" id="XP_050515703.1"/>
    </source>
</evidence>
<dbReference type="InterPro" id="IPR050863">
    <property type="entry name" value="CenT-Element_Derived"/>
</dbReference>
<evidence type="ECO:0000256" key="1">
    <source>
        <dbReference type="ARBA" id="ARBA00004123"/>
    </source>
</evidence>
<feature type="domain" description="HTH psq-type" evidence="4">
    <location>
        <begin position="19"/>
        <end position="57"/>
    </location>
</feature>
<dbReference type="Gene3D" id="1.10.10.60">
    <property type="entry name" value="Homeodomain-like"/>
    <property type="match status" value="1"/>
</dbReference>
<dbReference type="InterPro" id="IPR036397">
    <property type="entry name" value="RNaseH_sf"/>
</dbReference>
<dbReference type="SUPFAM" id="SSF46689">
    <property type="entry name" value="Homeodomain-like"/>
    <property type="match status" value="1"/>
</dbReference>
<organism evidence="5 6">
    <name type="scientific">Diabrotica virgifera virgifera</name>
    <name type="common">western corn rootworm</name>
    <dbReference type="NCBI Taxonomy" id="50390"/>
    <lineage>
        <taxon>Eukaryota</taxon>
        <taxon>Metazoa</taxon>
        <taxon>Ecdysozoa</taxon>
        <taxon>Arthropoda</taxon>
        <taxon>Hexapoda</taxon>
        <taxon>Insecta</taxon>
        <taxon>Pterygota</taxon>
        <taxon>Neoptera</taxon>
        <taxon>Endopterygota</taxon>
        <taxon>Coleoptera</taxon>
        <taxon>Polyphaga</taxon>
        <taxon>Cucujiformia</taxon>
        <taxon>Chrysomeloidea</taxon>
        <taxon>Chrysomelidae</taxon>
        <taxon>Galerucinae</taxon>
        <taxon>Diabroticina</taxon>
        <taxon>Diabroticites</taxon>
        <taxon>Diabrotica</taxon>
    </lineage>
</organism>
<dbReference type="GeneID" id="126890646"/>
<dbReference type="Gene3D" id="3.30.420.10">
    <property type="entry name" value="Ribonuclease H-like superfamily/Ribonuclease H"/>
    <property type="match status" value="1"/>
</dbReference>
<feature type="domain" description="DDE-1" evidence="3">
    <location>
        <begin position="209"/>
        <end position="357"/>
    </location>
</feature>
<sequence>MPRKHKRLLGSRSYADYPPANLERSIERVVEGTLSIREASRQYKIPFGTLYNRYKGKHIGTYGRPTIFTKGEEVAILKAAAKCADWGFPLSIQDLRMMAKWYLDQQGKNVAIFQNNLPGIDWAYSLLNRHKDSFGQRLATNIKRARAAVSRVTLEEFYNNLEPVIKDLPSFNIFNYDESNLSDDPGKKRCIYKRGIKYPEKVMNHSKSCTTIMVCAAADGTLLPPYVIYKSIHLYDTWKENGPCGLPCCDKPCCNQGTRYNRTQSGWIDGVTFRDWFTTCFLPHARRLKGRKALIGDNLSSHMDVEDLKMCAEHEIDFICLVPNSTHLCQPLDVGFFRPMKQAWRTTLTDWKLQNLRLSTVPKDMFSCLLRKTLKTLDEVTPRVSKGGPSQQTDKIASAVKRNLISSFRSTGIYPFCPGEVYKKLPTDDAPQDPTDAVENALTALLKEQRFGGPERPKTRKKKLDVAPGASVSTAIIEQQSEDSSDKESHISQSDESESENESDLLENEENYEVQSEVDKVQAGRYILAKFLSQRGKKTYIYVCKILEVEPEVIVIGYKSIKPSKTEFKMIAADISQISKEDIVEFLPNPASIECLDGSTKCIFKKDIKVVEV</sequence>
<dbReference type="RefSeq" id="XP_050515703.1">
    <property type="nucleotide sequence ID" value="XM_050659746.1"/>
</dbReference>
<dbReference type="Proteomes" id="UP001652700">
    <property type="component" value="Unplaced"/>
</dbReference>
<feature type="region of interest" description="Disordered" evidence="2">
    <location>
        <begin position="448"/>
        <end position="514"/>
    </location>
</feature>
<dbReference type="EnsemblMetazoa" id="XM_050659746.1">
    <property type="protein sequence ID" value="XP_050515703.1"/>
    <property type="gene ID" value="LOC126890646"/>
</dbReference>
<feature type="compositionally biased region" description="Acidic residues" evidence="2">
    <location>
        <begin position="495"/>
        <end position="512"/>
    </location>
</feature>
<proteinExistence type="predicted"/>
<dbReference type="PANTHER" id="PTHR19303">
    <property type="entry name" value="TRANSPOSON"/>
    <property type="match status" value="1"/>
</dbReference>
<dbReference type="PANTHER" id="PTHR19303:SF74">
    <property type="entry name" value="POGO TRANSPOSABLE ELEMENT WITH KRAB DOMAIN"/>
    <property type="match status" value="1"/>
</dbReference>
<dbReference type="Pfam" id="PF03184">
    <property type="entry name" value="DDE_1"/>
    <property type="match status" value="1"/>
</dbReference>
<evidence type="ECO:0000313" key="6">
    <source>
        <dbReference type="Proteomes" id="UP001652700"/>
    </source>
</evidence>
<accession>A0ABM5KZT8</accession>
<dbReference type="InterPro" id="IPR009057">
    <property type="entry name" value="Homeodomain-like_sf"/>
</dbReference>
<dbReference type="InterPro" id="IPR004875">
    <property type="entry name" value="DDE_SF_endonuclease_dom"/>
</dbReference>